<evidence type="ECO:0000256" key="1">
    <source>
        <dbReference type="ARBA" id="ARBA00004442"/>
    </source>
</evidence>
<feature type="domain" description="OmpA-like" evidence="6">
    <location>
        <begin position="87"/>
        <end position="200"/>
    </location>
</feature>
<dbReference type="Pfam" id="PF00691">
    <property type="entry name" value="OmpA"/>
    <property type="match status" value="1"/>
</dbReference>
<evidence type="ECO:0000259" key="6">
    <source>
        <dbReference type="PROSITE" id="PS51123"/>
    </source>
</evidence>
<feature type="signal peptide" evidence="5">
    <location>
        <begin position="1"/>
        <end position="22"/>
    </location>
</feature>
<feature type="chain" id="PRO_5008526413" description="OmpA-like domain-containing protein" evidence="5">
    <location>
        <begin position="23"/>
        <end position="200"/>
    </location>
</feature>
<dbReference type="InterPro" id="IPR006664">
    <property type="entry name" value="OMP_bac"/>
</dbReference>
<dbReference type="PROSITE" id="PS51257">
    <property type="entry name" value="PROKAR_LIPOPROTEIN"/>
    <property type="match status" value="1"/>
</dbReference>
<keyword evidence="7" id="KW-0614">Plasmid</keyword>
<dbReference type="InterPro" id="IPR006665">
    <property type="entry name" value="OmpA-like"/>
</dbReference>
<keyword evidence="5" id="KW-0732">Signal</keyword>
<dbReference type="CDD" id="cd07185">
    <property type="entry name" value="OmpA_C-like"/>
    <property type="match status" value="1"/>
</dbReference>
<dbReference type="PROSITE" id="PS51123">
    <property type="entry name" value="OMPA_2"/>
    <property type="match status" value="1"/>
</dbReference>
<dbReference type="GO" id="GO:0009279">
    <property type="term" value="C:cell outer membrane"/>
    <property type="evidence" value="ECO:0007669"/>
    <property type="project" value="UniProtKB-SubCell"/>
</dbReference>
<dbReference type="PANTHER" id="PTHR30329:SF21">
    <property type="entry name" value="LIPOPROTEIN YIAD-RELATED"/>
    <property type="match status" value="1"/>
</dbReference>
<evidence type="ECO:0000313" key="7">
    <source>
        <dbReference type="EMBL" id="ANS55541.1"/>
    </source>
</evidence>
<protein>
    <recommendedName>
        <fullName evidence="6">OmpA-like domain-containing protein</fullName>
    </recommendedName>
</protein>
<dbReference type="Gene3D" id="3.30.1330.60">
    <property type="entry name" value="OmpA-like domain"/>
    <property type="match status" value="1"/>
</dbReference>
<dbReference type="InterPro" id="IPR036737">
    <property type="entry name" value="OmpA-like_sf"/>
</dbReference>
<dbReference type="AlphaFoldDB" id="A0A1B1LR75"/>
<evidence type="ECO:0000256" key="4">
    <source>
        <dbReference type="PROSITE-ProRule" id="PRU00473"/>
    </source>
</evidence>
<keyword evidence="3" id="KW-0998">Cell outer membrane</keyword>
<dbReference type="PANTHER" id="PTHR30329">
    <property type="entry name" value="STATOR ELEMENT OF FLAGELLAR MOTOR COMPLEX"/>
    <property type="match status" value="1"/>
</dbReference>
<evidence type="ECO:0000256" key="2">
    <source>
        <dbReference type="ARBA" id="ARBA00023136"/>
    </source>
</evidence>
<dbReference type="InterPro" id="IPR050330">
    <property type="entry name" value="Bact_OuterMem_StrucFunc"/>
</dbReference>
<evidence type="ECO:0000256" key="5">
    <source>
        <dbReference type="SAM" id="SignalP"/>
    </source>
</evidence>
<keyword evidence="2 4" id="KW-0472">Membrane</keyword>
<proteinExistence type="predicted"/>
<dbReference type="SUPFAM" id="SSF103088">
    <property type="entry name" value="OmpA-like"/>
    <property type="match status" value="1"/>
</dbReference>
<dbReference type="EMBL" id="KU356480">
    <property type="protein sequence ID" value="ANS55541.1"/>
    <property type="molecule type" value="Genomic_DNA"/>
</dbReference>
<comment type="subcellular location">
    <subcellularLocation>
        <location evidence="1">Cell outer membrane</location>
    </subcellularLocation>
</comment>
<accession>A0A1B1LR75</accession>
<name>A0A1B1LR75_VIBPH</name>
<dbReference type="PRINTS" id="PR01021">
    <property type="entry name" value="OMPADOMAIN"/>
</dbReference>
<sequence>MRIVHTSLLISFILSTSGCSLSQPPADESQEEVMTSVGEKAGSEHLFELNQQDYMQEQIVKNQSARMSRSQQIELAVEAAVNERVEPILLSQPTQHTIYFTFSSPMVDSKWNDQLKQHVNYLSSDQSIRLLVAGFTDAKGSADFNLKLGQLRSNNVCKELEALGARKEQLTCVSYGETHPADPGSSDEARARNRRVELLY</sequence>
<evidence type="ECO:0000256" key="3">
    <source>
        <dbReference type="ARBA" id="ARBA00023237"/>
    </source>
</evidence>
<organism evidence="7">
    <name type="scientific">Vibrio parahaemolyticus</name>
    <dbReference type="NCBI Taxonomy" id="670"/>
    <lineage>
        <taxon>Bacteria</taxon>
        <taxon>Pseudomonadati</taxon>
        <taxon>Pseudomonadota</taxon>
        <taxon>Gammaproteobacteria</taxon>
        <taxon>Vibrionales</taxon>
        <taxon>Vibrionaceae</taxon>
        <taxon>Vibrio</taxon>
    </lineage>
</organism>
<geneLocation type="plasmid" evidence="7">
    <name>pVPS92-VEB</name>
</geneLocation>
<reference evidence="7" key="1">
    <citation type="journal article" date="2016" name="Antimicrob. Agents Chemother.">
        <title>Genetic Characterization of a blaVEB-2-carrying plasmid in Vibrio parahaemolyticus.</title>
        <authorList>
            <person name="Li R."/>
            <person name="Ye L."/>
            <person name="Zheng Z."/>
            <person name="Chan E.W."/>
            <person name="Chen S."/>
        </authorList>
    </citation>
    <scope>NUCLEOTIDE SEQUENCE</scope>
    <source>
        <strain evidence="7">VPS92</strain>
        <plasmid evidence="7">pVPS92-VEB</plasmid>
    </source>
</reference>